<accession>A0ABQ4I196</accession>
<organism evidence="2 3">
    <name type="scientific">Micromonospora andamanensis</name>
    <dbReference type="NCBI Taxonomy" id="1287068"/>
    <lineage>
        <taxon>Bacteria</taxon>
        <taxon>Bacillati</taxon>
        <taxon>Actinomycetota</taxon>
        <taxon>Actinomycetes</taxon>
        <taxon>Micromonosporales</taxon>
        <taxon>Micromonosporaceae</taxon>
        <taxon>Micromonospora</taxon>
    </lineage>
</organism>
<dbReference type="Proteomes" id="UP000647017">
    <property type="component" value="Unassembled WGS sequence"/>
</dbReference>
<dbReference type="InterPro" id="IPR007278">
    <property type="entry name" value="DUF397"/>
</dbReference>
<sequence length="81" mass="9093">MTALDLSRAEWRTSTRSVGNGNCVEVATVDCGVAVRDSKDRRGPVLTFPPSTWRSFVASVHSRDRFSRHDLQSSPQTRHHL</sequence>
<protein>
    <recommendedName>
        <fullName evidence="1">DUF397 domain-containing protein</fullName>
    </recommendedName>
</protein>
<dbReference type="RefSeq" id="WP_204012170.1">
    <property type="nucleotide sequence ID" value="NZ_BOOZ01000036.1"/>
</dbReference>
<evidence type="ECO:0000259" key="1">
    <source>
        <dbReference type="Pfam" id="PF04149"/>
    </source>
</evidence>
<dbReference type="Pfam" id="PF04149">
    <property type="entry name" value="DUF397"/>
    <property type="match status" value="1"/>
</dbReference>
<feature type="domain" description="DUF397" evidence="1">
    <location>
        <begin position="9"/>
        <end position="60"/>
    </location>
</feature>
<proteinExistence type="predicted"/>
<comment type="caution">
    <text evidence="2">The sequence shown here is derived from an EMBL/GenBank/DDBJ whole genome shotgun (WGS) entry which is preliminary data.</text>
</comment>
<name>A0ABQ4I196_9ACTN</name>
<dbReference type="EMBL" id="BOOZ01000036">
    <property type="protein sequence ID" value="GIJ11689.1"/>
    <property type="molecule type" value="Genomic_DNA"/>
</dbReference>
<keyword evidence="3" id="KW-1185">Reference proteome</keyword>
<evidence type="ECO:0000313" key="3">
    <source>
        <dbReference type="Proteomes" id="UP000647017"/>
    </source>
</evidence>
<evidence type="ECO:0000313" key="2">
    <source>
        <dbReference type="EMBL" id="GIJ11689.1"/>
    </source>
</evidence>
<gene>
    <name evidence="2" type="ORF">Van01_49030</name>
</gene>
<reference evidence="2 3" key="1">
    <citation type="submission" date="2021-01" db="EMBL/GenBank/DDBJ databases">
        <title>Whole genome shotgun sequence of Verrucosispora andamanensis NBRC 109075.</title>
        <authorList>
            <person name="Komaki H."/>
            <person name="Tamura T."/>
        </authorList>
    </citation>
    <scope>NUCLEOTIDE SEQUENCE [LARGE SCALE GENOMIC DNA]</scope>
    <source>
        <strain evidence="2 3">NBRC 109075</strain>
    </source>
</reference>